<dbReference type="EMBL" id="LUGH01000794">
    <property type="protein sequence ID" value="OBZ82760.1"/>
    <property type="molecule type" value="Genomic_DNA"/>
</dbReference>
<dbReference type="Proteomes" id="UP000093000">
    <property type="component" value="Unassembled WGS sequence"/>
</dbReference>
<proteinExistence type="predicted"/>
<reference evidence="1 2" key="1">
    <citation type="submission" date="2016-03" db="EMBL/GenBank/DDBJ databases">
        <title>Choanephora cucurbitarum.</title>
        <authorList>
            <person name="Min B."/>
            <person name="Park H."/>
            <person name="Park J.-H."/>
            <person name="Shin H.-D."/>
            <person name="Choi I.-G."/>
        </authorList>
    </citation>
    <scope>NUCLEOTIDE SEQUENCE [LARGE SCALE GENOMIC DNA]</scope>
    <source>
        <strain evidence="1 2">KUS-F28377</strain>
    </source>
</reference>
<dbReference type="OrthoDB" id="2278014at2759"/>
<evidence type="ECO:0000313" key="2">
    <source>
        <dbReference type="Proteomes" id="UP000093000"/>
    </source>
</evidence>
<sequence length="85" mass="9844">MLSSIVSHSLYYNFHFALSVQSKGEKLQFQLKDLKVKGFQTIVSLMAKQYETLVRSNMVGIYESRTLCFYLELLPESNGEFYCSD</sequence>
<organism evidence="1 2">
    <name type="scientific">Choanephora cucurbitarum</name>
    <dbReference type="NCBI Taxonomy" id="101091"/>
    <lineage>
        <taxon>Eukaryota</taxon>
        <taxon>Fungi</taxon>
        <taxon>Fungi incertae sedis</taxon>
        <taxon>Mucoromycota</taxon>
        <taxon>Mucoromycotina</taxon>
        <taxon>Mucoromycetes</taxon>
        <taxon>Mucorales</taxon>
        <taxon>Mucorineae</taxon>
        <taxon>Choanephoraceae</taxon>
        <taxon>Choanephoroideae</taxon>
        <taxon>Choanephora</taxon>
    </lineage>
</organism>
<gene>
    <name evidence="1" type="ORF">A0J61_09189</name>
</gene>
<name>A0A1C7N0X5_9FUNG</name>
<dbReference type="AlphaFoldDB" id="A0A1C7N0X5"/>
<accession>A0A1C7N0X5</accession>
<dbReference type="InParanoid" id="A0A1C7N0X5"/>
<comment type="caution">
    <text evidence="1">The sequence shown here is derived from an EMBL/GenBank/DDBJ whole genome shotgun (WGS) entry which is preliminary data.</text>
</comment>
<evidence type="ECO:0000313" key="1">
    <source>
        <dbReference type="EMBL" id="OBZ82760.1"/>
    </source>
</evidence>
<keyword evidence="2" id="KW-1185">Reference proteome</keyword>
<protein>
    <submittedName>
        <fullName evidence="1">Uncharacterized protein</fullName>
    </submittedName>
</protein>